<evidence type="ECO:0000259" key="3">
    <source>
        <dbReference type="Pfam" id="PF02481"/>
    </source>
</evidence>
<name>A0A538U697_UNCEI</name>
<evidence type="ECO:0000256" key="2">
    <source>
        <dbReference type="SAM" id="MobiDB-lite"/>
    </source>
</evidence>
<evidence type="ECO:0000256" key="1">
    <source>
        <dbReference type="ARBA" id="ARBA00006525"/>
    </source>
</evidence>
<feature type="domain" description="Smf/DprA SLOG" evidence="3">
    <location>
        <begin position="103"/>
        <end position="296"/>
    </location>
</feature>
<sequence length="296" mass="31276">MRRAGRHRPQRRHHQHRPGPAPAGARRAPAAVRRDRGPRPPPGGPRRADAAQRRAHVGRRRRELERREPGGARRRGRARVGGLDRTPGQSQAPPGRTGSRALRRDDPQYPAGLRELSHPPPCVWALGAELPAVARAVAVVGSRAASRYGLDQAARLAHDLARLGLVVVSGLARGIDAAAHRAALAAGGRTVAVLPAGLDAITPRHHRPLAAEIARQGTLLTEWERGEPAGKGVFVQRNRLIAALAGATVVVEAAVHSGALTTAAFALRLGRPVLAVPGDVDRETARGVHGLIRGGA</sequence>
<evidence type="ECO:0000313" key="5">
    <source>
        <dbReference type="Proteomes" id="UP000319771"/>
    </source>
</evidence>
<proteinExistence type="inferred from homology"/>
<dbReference type="InterPro" id="IPR003488">
    <property type="entry name" value="DprA"/>
</dbReference>
<dbReference type="EMBL" id="VBPB01000165">
    <property type="protein sequence ID" value="TMQ71408.1"/>
    <property type="molecule type" value="Genomic_DNA"/>
</dbReference>
<dbReference type="PANTHER" id="PTHR43022:SF1">
    <property type="entry name" value="PROTEIN SMF"/>
    <property type="match status" value="1"/>
</dbReference>
<comment type="caution">
    <text evidence="4">The sequence shown here is derived from an EMBL/GenBank/DDBJ whole genome shotgun (WGS) entry which is preliminary data.</text>
</comment>
<dbReference type="AlphaFoldDB" id="A0A538U697"/>
<feature type="compositionally biased region" description="Basic and acidic residues" evidence="2">
    <location>
        <begin position="62"/>
        <end position="71"/>
    </location>
</feature>
<feature type="region of interest" description="Disordered" evidence="2">
    <location>
        <begin position="1"/>
        <end position="110"/>
    </location>
</feature>
<dbReference type="SUPFAM" id="SSF102405">
    <property type="entry name" value="MCP/YpsA-like"/>
    <property type="match status" value="1"/>
</dbReference>
<comment type="similarity">
    <text evidence="1">Belongs to the DprA/Smf family.</text>
</comment>
<gene>
    <name evidence="4" type="primary">dprA</name>
    <name evidence="4" type="ORF">E6K81_10180</name>
</gene>
<dbReference type="InterPro" id="IPR057666">
    <property type="entry name" value="DrpA_SLOG"/>
</dbReference>
<dbReference type="PANTHER" id="PTHR43022">
    <property type="entry name" value="PROTEIN SMF"/>
    <property type="match status" value="1"/>
</dbReference>
<dbReference type="GO" id="GO:0009294">
    <property type="term" value="P:DNA-mediated transformation"/>
    <property type="evidence" value="ECO:0007669"/>
    <property type="project" value="InterPro"/>
</dbReference>
<dbReference type="Pfam" id="PF02481">
    <property type="entry name" value="DNA_processg_A"/>
    <property type="match status" value="1"/>
</dbReference>
<dbReference type="Proteomes" id="UP000319771">
    <property type="component" value="Unassembled WGS sequence"/>
</dbReference>
<feature type="compositionally biased region" description="Basic residues" evidence="2">
    <location>
        <begin position="1"/>
        <end position="17"/>
    </location>
</feature>
<feature type="compositionally biased region" description="Low complexity" evidence="2">
    <location>
        <begin position="22"/>
        <end position="31"/>
    </location>
</feature>
<protein>
    <submittedName>
        <fullName evidence="4">DNA-protecting protein DprA</fullName>
    </submittedName>
</protein>
<accession>A0A538U697</accession>
<dbReference type="NCBIfam" id="TIGR00732">
    <property type="entry name" value="dprA"/>
    <property type="match status" value="1"/>
</dbReference>
<organism evidence="4 5">
    <name type="scientific">Eiseniibacteriota bacterium</name>
    <dbReference type="NCBI Taxonomy" id="2212470"/>
    <lineage>
        <taxon>Bacteria</taxon>
        <taxon>Candidatus Eiseniibacteriota</taxon>
    </lineage>
</organism>
<evidence type="ECO:0000313" key="4">
    <source>
        <dbReference type="EMBL" id="TMQ71408.1"/>
    </source>
</evidence>
<dbReference type="Gene3D" id="3.40.50.450">
    <property type="match status" value="1"/>
</dbReference>
<reference evidence="4 5" key="1">
    <citation type="journal article" date="2019" name="Nat. Microbiol.">
        <title>Mediterranean grassland soil C-N compound turnover is dependent on rainfall and depth, and is mediated by genomically divergent microorganisms.</title>
        <authorList>
            <person name="Diamond S."/>
            <person name="Andeer P.F."/>
            <person name="Li Z."/>
            <person name="Crits-Christoph A."/>
            <person name="Burstein D."/>
            <person name="Anantharaman K."/>
            <person name="Lane K.R."/>
            <person name="Thomas B.C."/>
            <person name="Pan C."/>
            <person name="Northen T.R."/>
            <person name="Banfield J.F."/>
        </authorList>
    </citation>
    <scope>NUCLEOTIDE SEQUENCE [LARGE SCALE GENOMIC DNA]</scope>
    <source>
        <strain evidence="4">WS_11</strain>
    </source>
</reference>